<keyword evidence="3" id="KW-0472">Membrane</keyword>
<dbReference type="SUPFAM" id="SSF63829">
    <property type="entry name" value="Calcium-dependent phosphotriesterase"/>
    <property type="match status" value="1"/>
</dbReference>
<dbReference type="PROSITE" id="PS51125">
    <property type="entry name" value="NHL"/>
    <property type="match status" value="3"/>
</dbReference>
<feature type="repeat" description="NHL" evidence="2">
    <location>
        <begin position="208"/>
        <end position="238"/>
    </location>
</feature>
<dbReference type="SMART" id="SM00135">
    <property type="entry name" value="LY"/>
    <property type="match status" value="5"/>
</dbReference>
<name>G8NST1_GRAMM</name>
<dbReference type="InterPro" id="IPR011042">
    <property type="entry name" value="6-blade_b-propeller_TolB-like"/>
</dbReference>
<feature type="transmembrane region" description="Helical" evidence="3">
    <location>
        <begin position="12"/>
        <end position="35"/>
    </location>
</feature>
<accession>G8NST1</accession>
<dbReference type="InterPro" id="IPR050952">
    <property type="entry name" value="TRIM-NHL_E3_ligases"/>
</dbReference>
<evidence type="ECO:0000313" key="5">
    <source>
        <dbReference type="Proteomes" id="UP000007113"/>
    </source>
</evidence>
<dbReference type="PANTHER" id="PTHR24104">
    <property type="entry name" value="E3 UBIQUITIN-PROTEIN LIGASE NHLRC1-RELATED"/>
    <property type="match status" value="1"/>
</dbReference>
<gene>
    <name evidence="4" type="ordered locus">AciX8_0831</name>
</gene>
<evidence type="ECO:0000256" key="2">
    <source>
        <dbReference type="PROSITE-ProRule" id="PRU00504"/>
    </source>
</evidence>
<dbReference type="EMBL" id="CP003130">
    <property type="protein sequence ID" value="AEU35180.1"/>
    <property type="molecule type" value="Genomic_DNA"/>
</dbReference>
<dbReference type="HOGENOM" id="CLU_008645_1_0_0"/>
<evidence type="ECO:0000313" key="4">
    <source>
        <dbReference type="EMBL" id="AEU35180.1"/>
    </source>
</evidence>
<dbReference type="OrthoDB" id="111726at2"/>
<dbReference type="Proteomes" id="UP000007113">
    <property type="component" value="Chromosome"/>
</dbReference>
<keyword evidence="1" id="KW-0677">Repeat</keyword>
<dbReference type="Pfam" id="PF01436">
    <property type="entry name" value="NHL"/>
    <property type="match status" value="4"/>
</dbReference>
<dbReference type="Gene3D" id="2.120.10.30">
    <property type="entry name" value="TolB, C-terminal domain"/>
    <property type="match status" value="2"/>
</dbReference>
<dbReference type="STRING" id="682795.AciX8_0831"/>
<keyword evidence="5" id="KW-1185">Reference proteome</keyword>
<sequence length="334" mass="36062">MLVDRSSVGRMGVFRGALLVLILGMAVLCVGWFLIAGSHYIAYRMGQRVVVDKGLYYPYSVAVDGHGNVYVADSRHNRVLKETPSGEGYIQSNVVVGLALSFGTALDNDGHLTEGAKRGEVDRPYGLAVDGDGDVYISDYGNDRVLKETPSGHTYTQTVVTTDVQSPYGLAVDNHGSVYIADYGRNRVTKESPSGGNYVESVVAGSGLRGPEGVAVDREGNVYIADSDNDRVLKESVLGTGYVESTLVDDMASPRGVAVDGSGNVYIVSYEDGNVYKEAFSNGHYVQTRLATMVSLYYPRGIAVDGSDRLYIADSGHHRVVMQQRTQGYAWVAR</sequence>
<dbReference type="KEGG" id="gma:AciX8_0831"/>
<dbReference type="RefSeq" id="WP_014264062.1">
    <property type="nucleotide sequence ID" value="NC_016631.1"/>
</dbReference>
<dbReference type="InterPro" id="IPR001258">
    <property type="entry name" value="NHL_repeat"/>
</dbReference>
<dbReference type="AlphaFoldDB" id="G8NST1"/>
<feature type="repeat" description="NHL" evidence="2">
    <location>
        <begin position="42"/>
        <end position="85"/>
    </location>
</feature>
<keyword evidence="3" id="KW-0812">Transmembrane</keyword>
<feature type="repeat" description="NHL" evidence="2">
    <location>
        <begin position="113"/>
        <end position="151"/>
    </location>
</feature>
<dbReference type="eggNOG" id="COG3391">
    <property type="taxonomic scope" value="Bacteria"/>
</dbReference>
<dbReference type="InterPro" id="IPR000033">
    <property type="entry name" value="LDLR_classB_rpt"/>
</dbReference>
<dbReference type="PANTHER" id="PTHR24104:SF25">
    <property type="entry name" value="PROTEIN LIN-41"/>
    <property type="match status" value="1"/>
</dbReference>
<keyword evidence="3" id="KW-1133">Transmembrane helix</keyword>
<reference evidence="4 5" key="1">
    <citation type="submission" date="2011-11" db="EMBL/GenBank/DDBJ databases">
        <title>Complete sequence of Granulicella mallensis MP5ACTX8.</title>
        <authorList>
            <consortium name="US DOE Joint Genome Institute"/>
            <person name="Lucas S."/>
            <person name="Copeland A."/>
            <person name="Lapidus A."/>
            <person name="Cheng J.-F."/>
            <person name="Goodwin L."/>
            <person name="Pitluck S."/>
            <person name="Peters L."/>
            <person name="Lu M."/>
            <person name="Detter J.C."/>
            <person name="Han C."/>
            <person name="Tapia R."/>
            <person name="Land M."/>
            <person name="Hauser L."/>
            <person name="Kyrpides N."/>
            <person name="Ivanova N."/>
            <person name="Mikhailova N."/>
            <person name="Pagani I."/>
            <person name="Rawat S."/>
            <person name="Mannisto M."/>
            <person name="Haggblom M."/>
            <person name="Woyke T."/>
        </authorList>
    </citation>
    <scope>NUCLEOTIDE SEQUENCE [LARGE SCALE GENOMIC DNA]</scope>
    <source>
        <strain evidence="5">ATCC BAA-1857 / DSM 23137 / MP5ACTX8</strain>
    </source>
</reference>
<organism evidence="4 5">
    <name type="scientific">Granulicella mallensis (strain ATCC BAA-1857 / DSM 23137 / MP5ACTX8)</name>
    <dbReference type="NCBI Taxonomy" id="682795"/>
    <lineage>
        <taxon>Bacteria</taxon>
        <taxon>Pseudomonadati</taxon>
        <taxon>Acidobacteriota</taxon>
        <taxon>Terriglobia</taxon>
        <taxon>Terriglobales</taxon>
        <taxon>Acidobacteriaceae</taxon>
        <taxon>Granulicella</taxon>
    </lineage>
</organism>
<dbReference type="CDD" id="cd05819">
    <property type="entry name" value="NHL"/>
    <property type="match status" value="1"/>
</dbReference>
<protein>
    <submittedName>
        <fullName evidence="4">NHL repeat containing protein</fullName>
    </submittedName>
</protein>
<dbReference type="GO" id="GO:0008270">
    <property type="term" value="F:zinc ion binding"/>
    <property type="evidence" value="ECO:0007669"/>
    <property type="project" value="UniProtKB-KW"/>
</dbReference>
<proteinExistence type="predicted"/>
<evidence type="ECO:0000256" key="1">
    <source>
        <dbReference type="ARBA" id="ARBA00022737"/>
    </source>
</evidence>
<dbReference type="SUPFAM" id="SSF101898">
    <property type="entry name" value="NHL repeat"/>
    <property type="match status" value="1"/>
</dbReference>
<evidence type="ECO:0000256" key="3">
    <source>
        <dbReference type="SAM" id="Phobius"/>
    </source>
</evidence>